<dbReference type="Pfam" id="PF02065">
    <property type="entry name" value="Melibiase"/>
    <property type="match status" value="1"/>
</dbReference>
<comment type="caution">
    <text evidence="1">The sequence shown here is derived from an EMBL/GenBank/DDBJ whole genome shotgun (WGS) entry which is preliminary data.</text>
</comment>
<dbReference type="Proteomes" id="UP001209317">
    <property type="component" value="Unassembled WGS sequence"/>
</dbReference>
<evidence type="ECO:0000313" key="1">
    <source>
        <dbReference type="EMBL" id="MCU7693183.1"/>
    </source>
</evidence>
<dbReference type="EC" id="3.2.1.22" evidence="1"/>
<accession>A0AAE3IJZ9</accession>
<protein>
    <submittedName>
        <fullName evidence="1">Alpha-galactosidase</fullName>
        <ecNumber evidence="1">3.2.1.22</ecNumber>
    </submittedName>
</protein>
<reference evidence="1" key="1">
    <citation type="submission" date="2022-10" db="EMBL/GenBank/DDBJ databases">
        <authorList>
            <person name="Kim H.S."/>
            <person name="Kim J.-S."/>
            <person name="Suh M.K."/>
            <person name="Eom M.K."/>
            <person name="Lee J.-S."/>
        </authorList>
    </citation>
    <scope>NUCLEOTIDE SEQUENCE</scope>
    <source>
        <strain evidence="1">LIP-5</strain>
    </source>
</reference>
<dbReference type="SUPFAM" id="SSF51445">
    <property type="entry name" value="(Trans)glycosidases"/>
    <property type="match status" value="1"/>
</dbReference>
<keyword evidence="1" id="KW-0378">Hydrolase</keyword>
<dbReference type="GO" id="GO:0004557">
    <property type="term" value="F:alpha-galactosidase activity"/>
    <property type="evidence" value="ECO:0007669"/>
    <property type="project" value="UniProtKB-EC"/>
</dbReference>
<keyword evidence="1" id="KW-0326">Glycosidase</keyword>
<dbReference type="InterPro" id="IPR013785">
    <property type="entry name" value="Aldolase_TIM"/>
</dbReference>
<dbReference type="RefSeq" id="WP_263036671.1">
    <property type="nucleotide sequence ID" value="NZ_JAOTPL010000001.1"/>
</dbReference>
<evidence type="ECO:0000313" key="2">
    <source>
        <dbReference type="Proteomes" id="UP001209317"/>
    </source>
</evidence>
<dbReference type="AlphaFoldDB" id="A0AAE3IJZ9"/>
<dbReference type="EMBL" id="JAOTPL010000001">
    <property type="protein sequence ID" value="MCU7693183.1"/>
    <property type="molecule type" value="Genomic_DNA"/>
</dbReference>
<keyword evidence="2" id="KW-1185">Reference proteome</keyword>
<dbReference type="InterPro" id="IPR017853">
    <property type="entry name" value="GH"/>
</dbReference>
<name>A0AAE3IJZ9_9BACT</name>
<organism evidence="1 2">
    <name type="scientific">Haoranjiania flava</name>
    <dbReference type="NCBI Taxonomy" id="1856322"/>
    <lineage>
        <taxon>Bacteria</taxon>
        <taxon>Pseudomonadati</taxon>
        <taxon>Bacteroidota</taxon>
        <taxon>Chitinophagia</taxon>
        <taxon>Chitinophagales</taxon>
        <taxon>Chitinophagaceae</taxon>
        <taxon>Haoranjiania</taxon>
    </lineage>
</organism>
<dbReference type="Gene3D" id="3.20.20.70">
    <property type="entry name" value="Aldolase class I"/>
    <property type="match status" value="1"/>
</dbReference>
<sequence>MIKIIAIPVLLLCTLVGVQGRQPFEVRNDTLYVDDGISTQVFLWKEGKLSLVQSASKKTTQIYSSYKNDIGVLKEKPETVSYNIVRLPATLRSAASTRIDLTAKYKAFETRRSLIIYDNSPGVEWRLAVKGKHPFKYKTNYSATGLIENPELLSDNQPHYFSLPAAGSFWTTKTVLFKEATDHHTNLLQKKQEFPYKKSQYYNGSVLQMQYPGFEHLIVKLSPLQNAQAVYAGFDFSTDLDGVKVHSPGLTADSSNLTEWQEAYPLFVVMYAENEDVALGYYKNYELNVNKYIPALDNTFTMNTWGDRNQDSRINEKFILNELDAAARLGITHFQIDDGWQQGLSLNSASKHKLLWDDWGDDDWQINKSRFPNGFEAVLKKSASLNMHIGLWFNPSKQHNHLKWERDKNILVNLYQQYGISWIKIDGLQLANKQAEQRVTTMLDQAKKETAGKLSFNMDVTAGLRGGYFFLNRTGNIFLENRYTDWGNYYPHLTLRNAWMLSKYIPLQRLQIEFLNKWRNTKMYKDNDPLSPVNIPFDYMFATTMMAQPLAWMEANALPREAFAVNDLVQVWKKHRSDMQSGIIYPIGDMPNGRNFTGFASYTRDKVYVLLFREYTTENTGHFKLPDTKEHKRLRTFMPLAGNGKVSNVKQDSFSVNMPQQFQFLFGYFVR</sequence>
<proteinExistence type="predicted"/>
<gene>
    <name evidence="1" type="ORF">OD355_01490</name>
</gene>